<dbReference type="GO" id="GO:0016020">
    <property type="term" value="C:membrane"/>
    <property type="evidence" value="ECO:0007669"/>
    <property type="project" value="UniProtKB-SubCell"/>
</dbReference>
<feature type="transmembrane region" description="Helical" evidence="6">
    <location>
        <begin position="139"/>
        <end position="163"/>
    </location>
</feature>
<feature type="transmembrane region" description="Helical" evidence="6">
    <location>
        <begin position="288"/>
        <end position="310"/>
    </location>
</feature>
<dbReference type="VEuPathDB" id="FungiDB:BTJ68_11139"/>
<feature type="transmembrane region" description="Helical" evidence="6">
    <location>
        <begin position="175"/>
        <end position="197"/>
    </location>
</feature>
<feature type="transmembrane region" description="Helical" evidence="6">
    <location>
        <begin position="88"/>
        <end position="107"/>
    </location>
</feature>
<feature type="transmembrane region" description="Helical" evidence="6">
    <location>
        <begin position="53"/>
        <end position="76"/>
    </location>
</feature>
<comment type="subcellular location">
    <subcellularLocation>
        <location evidence="1">Membrane</location>
        <topology evidence="1">Multi-pass membrane protein</topology>
    </subcellularLocation>
</comment>
<feature type="transmembrane region" description="Helical" evidence="6">
    <location>
        <begin position="256"/>
        <end position="276"/>
    </location>
</feature>
<protein>
    <recommendedName>
        <fullName evidence="7">Rhodopsin domain-containing protein</fullName>
    </recommendedName>
</protein>
<evidence type="ECO:0000256" key="3">
    <source>
        <dbReference type="ARBA" id="ARBA00022989"/>
    </source>
</evidence>
<evidence type="ECO:0000256" key="2">
    <source>
        <dbReference type="ARBA" id="ARBA00022692"/>
    </source>
</evidence>
<feature type="transmembrane region" description="Helical" evidence="6">
    <location>
        <begin position="217"/>
        <end position="244"/>
    </location>
</feature>
<comment type="similarity">
    <text evidence="5">Belongs to the SAT4 family.</text>
</comment>
<accession>A0A3M7EZV6</accession>
<reference evidence="8 9" key="1">
    <citation type="journal article" date="2018" name="BMC Genomics">
        <title>Genomic evidence for intraspecific hybridization in a clonal and extremely halotolerant yeast.</title>
        <authorList>
            <person name="Gostincar C."/>
            <person name="Stajich J.E."/>
            <person name="Zupancic J."/>
            <person name="Zalar P."/>
            <person name="Gunde-Cimerman N."/>
        </authorList>
    </citation>
    <scope>NUCLEOTIDE SEQUENCE [LARGE SCALE GENOMIC DNA]</scope>
    <source>
        <strain evidence="8 9">EXF-171</strain>
    </source>
</reference>
<sequence length="398" mass="44342">ALSSVNHAPDTASFQSFLSTYQPSNVKAARKDLSMFDESATELQGAARDLSPAGLIAVAWVGFVLAASLVGLRLYVRITENRTLQSDDYCLITALVLLLVNAVLQTLQTQSLYYMVKNRAGQVPGGQQLADQGNDYVRYQFTIIGLFWTVLWSVKASFLALYSRFFRSKPRYKRAWWCTVVFTALAYVGCWIASAWTCHPPSTYFQFGKCDKPVDDAGSVIAISYSTAVDVLSDLMIILLPSGLLRHLQVDKRHKVGLAGIFGIGLVRIPCAIIRWTQIVLSARTDPVGLAVWSLAESSISVMVGSLPALKALFTRTVHRTVQRSYEGDVDRLNHQDFELAGPQARRTRLHRDAMLLEEQCWPESQERITHESLETQDDSAAFPAALQKNECFEPGRR</sequence>
<evidence type="ECO:0000313" key="8">
    <source>
        <dbReference type="EMBL" id="RMY81811.1"/>
    </source>
</evidence>
<evidence type="ECO:0000313" key="9">
    <source>
        <dbReference type="Proteomes" id="UP000281468"/>
    </source>
</evidence>
<organism evidence="8 9">
    <name type="scientific">Hortaea werneckii</name>
    <name type="common">Black yeast</name>
    <name type="synonym">Cladosporium werneckii</name>
    <dbReference type="NCBI Taxonomy" id="91943"/>
    <lineage>
        <taxon>Eukaryota</taxon>
        <taxon>Fungi</taxon>
        <taxon>Dikarya</taxon>
        <taxon>Ascomycota</taxon>
        <taxon>Pezizomycotina</taxon>
        <taxon>Dothideomycetes</taxon>
        <taxon>Dothideomycetidae</taxon>
        <taxon>Mycosphaerellales</taxon>
        <taxon>Teratosphaeriaceae</taxon>
        <taxon>Hortaea</taxon>
    </lineage>
</organism>
<proteinExistence type="inferred from homology"/>
<dbReference type="AlphaFoldDB" id="A0A3M7EZV6"/>
<keyword evidence="4 6" id="KW-0472">Membrane</keyword>
<dbReference type="InterPro" id="IPR052337">
    <property type="entry name" value="SAT4-like"/>
</dbReference>
<feature type="non-terminal residue" evidence="8">
    <location>
        <position position="1"/>
    </location>
</feature>
<dbReference type="InterPro" id="IPR049326">
    <property type="entry name" value="Rhodopsin_dom_fungi"/>
</dbReference>
<dbReference type="PANTHER" id="PTHR33048:SF162">
    <property type="entry name" value="SATRATOXIN BIOSYNTHESIS SC1 CLUSTER PROTEIN 4"/>
    <property type="match status" value="1"/>
</dbReference>
<gene>
    <name evidence="8" type="ORF">D0862_12228</name>
</gene>
<keyword evidence="2 6" id="KW-0812">Transmembrane</keyword>
<dbReference type="PANTHER" id="PTHR33048">
    <property type="entry name" value="PTH11-LIKE INTEGRAL MEMBRANE PROTEIN (AFU_ORTHOLOGUE AFUA_5G11245)"/>
    <property type="match status" value="1"/>
</dbReference>
<evidence type="ECO:0000256" key="5">
    <source>
        <dbReference type="ARBA" id="ARBA00038359"/>
    </source>
</evidence>
<dbReference type="EMBL" id="QWIQ01000575">
    <property type="protein sequence ID" value="RMY81811.1"/>
    <property type="molecule type" value="Genomic_DNA"/>
</dbReference>
<keyword evidence="3 6" id="KW-1133">Transmembrane helix</keyword>
<evidence type="ECO:0000256" key="1">
    <source>
        <dbReference type="ARBA" id="ARBA00004141"/>
    </source>
</evidence>
<name>A0A3M7EZV6_HORWE</name>
<evidence type="ECO:0000259" key="7">
    <source>
        <dbReference type="Pfam" id="PF20684"/>
    </source>
</evidence>
<dbReference type="Proteomes" id="UP000281468">
    <property type="component" value="Unassembled WGS sequence"/>
</dbReference>
<feature type="domain" description="Rhodopsin" evidence="7">
    <location>
        <begin position="72"/>
        <end position="315"/>
    </location>
</feature>
<comment type="caution">
    <text evidence="8">The sequence shown here is derived from an EMBL/GenBank/DDBJ whole genome shotgun (WGS) entry which is preliminary data.</text>
</comment>
<evidence type="ECO:0000256" key="4">
    <source>
        <dbReference type="ARBA" id="ARBA00023136"/>
    </source>
</evidence>
<evidence type="ECO:0000256" key="6">
    <source>
        <dbReference type="SAM" id="Phobius"/>
    </source>
</evidence>
<dbReference type="Pfam" id="PF20684">
    <property type="entry name" value="Fung_rhodopsin"/>
    <property type="match status" value="1"/>
</dbReference>